<accession>A0A9W6FWH7</accession>
<keyword evidence="2" id="KW-1185">Reference proteome</keyword>
<organism evidence="1 2">
    <name type="scientific">Desulforhabdus amnigena</name>
    <dbReference type="NCBI Taxonomy" id="40218"/>
    <lineage>
        <taxon>Bacteria</taxon>
        <taxon>Pseudomonadati</taxon>
        <taxon>Thermodesulfobacteriota</taxon>
        <taxon>Syntrophobacteria</taxon>
        <taxon>Syntrophobacterales</taxon>
        <taxon>Syntrophobacteraceae</taxon>
        <taxon>Desulforhabdus</taxon>
    </lineage>
</organism>
<name>A0A9W6FWH7_9BACT</name>
<dbReference type="EMBL" id="BSDR01000001">
    <property type="protein sequence ID" value="GLI36129.1"/>
    <property type="molecule type" value="Genomic_DNA"/>
</dbReference>
<evidence type="ECO:0000313" key="2">
    <source>
        <dbReference type="Proteomes" id="UP001144372"/>
    </source>
</evidence>
<proteinExistence type="predicted"/>
<dbReference type="RefSeq" id="WP_281796324.1">
    <property type="nucleotide sequence ID" value="NZ_BSDR01000001.1"/>
</dbReference>
<sequence>MTVTLDMLKAHQQDYLIAKWENGQLVMEPTCYCGTPLDEDYFCQECQRKCDCNFIACCDPQAFAVVEKLLQGNPNFKNYQASLLDK</sequence>
<dbReference type="Proteomes" id="UP001144372">
    <property type="component" value="Unassembled WGS sequence"/>
</dbReference>
<protein>
    <submittedName>
        <fullName evidence="1">Uncharacterized protein</fullName>
    </submittedName>
</protein>
<dbReference type="AlphaFoldDB" id="A0A9W6FWH7"/>
<evidence type="ECO:0000313" key="1">
    <source>
        <dbReference type="EMBL" id="GLI36129.1"/>
    </source>
</evidence>
<comment type="caution">
    <text evidence="1">The sequence shown here is derived from an EMBL/GenBank/DDBJ whole genome shotgun (WGS) entry which is preliminary data.</text>
</comment>
<reference evidence="1" key="1">
    <citation type="submission" date="2022-12" db="EMBL/GenBank/DDBJ databases">
        <title>Reference genome sequencing for broad-spectrum identification of bacterial and archaeal isolates by mass spectrometry.</title>
        <authorList>
            <person name="Sekiguchi Y."/>
            <person name="Tourlousse D.M."/>
        </authorList>
    </citation>
    <scope>NUCLEOTIDE SEQUENCE</scope>
    <source>
        <strain evidence="1">ASRB1</strain>
    </source>
</reference>
<gene>
    <name evidence="1" type="ORF">DAMNIGENAA_35620</name>
</gene>